<feature type="chain" id="PRO_5011701990" evidence="1">
    <location>
        <begin position="21"/>
        <end position="262"/>
    </location>
</feature>
<dbReference type="STRING" id="311333.SAMN05421664_0584"/>
<organism evidence="2 3">
    <name type="scientific">Chryseobacterium soldanellicola</name>
    <dbReference type="NCBI Taxonomy" id="311333"/>
    <lineage>
        <taxon>Bacteria</taxon>
        <taxon>Pseudomonadati</taxon>
        <taxon>Bacteroidota</taxon>
        <taxon>Flavobacteriia</taxon>
        <taxon>Flavobacteriales</taxon>
        <taxon>Weeksellaceae</taxon>
        <taxon>Chryseobacterium group</taxon>
        <taxon>Chryseobacterium</taxon>
    </lineage>
</organism>
<name>A0A1H0Y9P2_9FLAO</name>
<keyword evidence="1" id="KW-0732">Signal</keyword>
<dbReference type="OrthoDB" id="1241133at2"/>
<dbReference type="EMBL" id="FNKL01000001">
    <property type="protein sequence ID" value="SDQ11868.1"/>
    <property type="molecule type" value="Genomic_DNA"/>
</dbReference>
<evidence type="ECO:0000313" key="3">
    <source>
        <dbReference type="Proteomes" id="UP000199627"/>
    </source>
</evidence>
<gene>
    <name evidence="2" type="ORF">SAMN05421664_0584</name>
</gene>
<evidence type="ECO:0000313" key="2">
    <source>
        <dbReference type="EMBL" id="SDQ11868.1"/>
    </source>
</evidence>
<feature type="signal peptide" evidence="1">
    <location>
        <begin position="1"/>
        <end position="20"/>
    </location>
</feature>
<dbReference type="RefSeq" id="WP_089753450.1">
    <property type="nucleotide sequence ID" value="NZ_FNKL01000001.1"/>
</dbReference>
<evidence type="ECO:0000256" key="1">
    <source>
        <dbReference type="SAM" id="SignalP"/>
    </source>
</evidence>
<accession>A0A1H0Y9P2</accession>
<sequence>MKKIYFTISLAVLGLSNTYAQIGINTSNPRSTFHIDGGKDNPATGAPSLAQSNNDFVVTSAGNVGVGNSNPTNKLEITSGTQNVSGVKLTNLTSVSPTLGTGQPLAVDASGNVITIANSAAPSVVTYEVDSSSGADFNVSDLAWTIIPNSQQTVSIPAGGKSVFINFMLGIDYLALPANSGASYYTARLYIDGAPANVFQTTQERTAGAQTQYNFNTVKFLTAGSHTLDVRMSRTFNNGVASGTAMPCRPISMSFNASYLIN</sequence>
<reference evidence="3" key="1">
    <citation type="submission" date="2016-10" db="EMBL/GenBank/DDBJ databases">
        <authorList>
            <person name="Varghese N."/>
            <person name="Submissions S."/>
        </authorList>
    </citation>
    <scope>NUCLEOTIDE SEQUENCE [LARGE SCALE GENOMIC DNA]</scope>
    <source>
        <strain evidence="3">DSM 17072</strain>
    </source>
</reference>
<proteinExistence type="predicted"/>
<keyword evidence="3" id="KW-1185">Reference proteome</keyword>
<dbReference type="Proteomes" id="UP000199627">
    <property type="component" value="Unassembled WGS sequence"/>
</dbReference>
<dbReference type="AlphaFoldDB" id="A0A1H0Y9P2"/>
<protein>
    <submittedName>
        <fullName evidence="2">Uncharacterized protein</fullName>
    </submittedName>
</protein>